<dbReference type="CDD" id="cd03228">
    <property type="entry name" value="ABCC_MRP_Like"/>
    <property type="match status" value="1"/>
</dbReference>
<keyword evidence="3" id="KW-0547">Nucleotide-binding</keyword>
<evidence type="ECO:0000259" key="9">
    <source>
        <dbReference type="PROSITE" id="PS50929"/>
    </source>
</evidence>
<keyword evidence="2 7" id="KW-0812">Transmembrane</keyword>
<keyword evidence="11" id="KW-1185">Reference proteome</keyword>
<dbReference type="Gene3D" id="3.40.50.300">
    <property type="entry name" value="P-loop containing nucleotide triphosphate hydrolases"/>
    <property type="match status" value="1"/>
</dbReference>
<dbReference type="GO" id="GO:0140359">
    <property type="term" value="F:ABC-type transporter activity"/>
    <property type="evidence" value="ECO:0007669"/>
    <property type="project" value="InterPro"/>
</dbReference>
<feature type="transmembrane region" description="Helical" evidence="7">
    <location>
        <begin position="26"/>
        <end position="53"/>
    </location>
</feature>
<dbReference type="CDD" id="cd18584">
    <property type="entry name" value="ABC_6TM_AarD_CydD"/>
    <property type="match status" value="1"/>
</dbReference>
<feature type="domain" description="ABC transmembrane type-1" evidence="9">
    <location>
        <begin position="26"/>
        <end position="269"/>
    </location>
</feature>
<gene>
    <name evidence="10" type="primary">cydD</name>
    <name evidence="10" type="ORF">GOB87_09880</name>
</gene>
<dbReference type="NCBIfam" id="TIGR02857">
    <property type="entry name" value="CydD"/>
    <property type="match status" value="1"/>
</dbReference>
<dbReference type="InterPro" id="IPR003439">
    <property type="entry name" value="ABC_transporter-like_ATP-bd"/>
</dbReference>
<dbReference type="InterPro" id="IPR039421">
    <property type="entry name" value="Type_1_exporter"/>
</dbReference>
<dbReference type="GO" id="GO:0016887">
    <property type="term" value="F:ATP hydrolysis activity"/>
    <property type="evidence" value="ECO:0007669"/>
    <property type="project" value="InterPro"/>
</dbReference>
<dbReference type="GO" id="GO:0042883">
    <property type="term" value="P:cysteine transport"/>
    <property type="evidence" value="ECO:0007669"/>
    <property type="project" value="InterPro"/>
</dbReference>
<keyword evidence="4" id="KW-0067">ATP-binding</keyword>
<dbReference type="SMART" id="SM00382">
    <property type="entry name" value="AAA"/>
    <property type="match status" value="1"/>
</dbReference>
<keyword evidence="6 7" id="KW-0472">Membrane</keyword>
<evidence type="ECO:0000313" key="10">
    <source>
        <dbReference type="EMBL" id="NHO54261.1"/>
    </source>
</evidence>
<feature type="transmembrane region" description="Helical" evidence="7">
    <location>
        <begin position="248"/>
        <end position="269"/>
    </location>
</feature>
<sequence length="573" mass="60775">MSESKAAIKAWTGAQRRMGLRSARPSILIGLATGLIGAFQMWCIACLLGPVLSGLVGQASQSTPPAWPLIGFAVAACVRIVLGIVGETASARAGRVARSRLRREVLTTFVGNGPAILRHAHSGALAALVVDRIESLDGYFTRWAPASVLWIAVPFCLLLVTLCVQPHAALILGICGAAVPFAQAAFGIGAAVASRNQFLAMTRLQARFLDRVRGIATIVLSGRTEDEATRLQAAADELRQRTMKILRVAFLSSASIDCAMVVALILIALTDGRHAALMAQGGDTGAFRHLVTDSLFALLIVPEFFAPLRSLALAYQDRALVQGAAEDVLALPEAPQPAQGQTVRSVEAHGITIAFENVSFTWDEARGPALDHVSFVAPAGETLILAGPSGSGKSTIMELLLGFVKPESGRITFNGADMQTIVPDALARMISWIGQKPVLFAGSLRENILFARPDATEEELAAAVHAAAVDRFLDVLPDGLETMIGEGGFGLSGGQAQRIAIARAYLRNAPILLLDEPTAHLDPTTEADVFESLIRLTLRRTVILASHSTAVHMFHGRRVDLSHGHVSVCQESA</sequence>
<organism evidence="10 11">
    <name type="scientific">Acetobacter estunensis</name>
    <dbReference type="NCBI Taxonomy" id="104097"/>
    <lineage>
        <taxon>Bacteria</taxon>
        <taxon>Pseudomonadati</taxon>
        <taxon>Pseudomonadota</taxon>
        <taxon>Alphaproteobacteria</taxon>
        <taxon>Acetobacterales</taxon>
        <taxon>Acetobacteraceae</taxon>
        <taxon>Acetobacter</taxon>
    </lineage>
</organism>
<feature type="domain" description="ABC transporter" evidence="8">
    <location>
        <begin position="353"/>
        <end position="573"/>
    </location>
</feature>
<dbReference type="PANTHER" id="PTHR24221:SF590">
    <property type="entry name" value="COMPONENT LINKED WITH THE ASSEMBLY OF CYTOCHROME' TRANSPORT TRANSMEMBRANE ATP-BINDING PROTEIN ABC TRANSPORTER CYDD-RELATED"/>
    <property type="match status" value="1"/>
</dbReference>
<dbReference type="InterPro" id="IPR017871">
    <property type="entry name" value="ABC_transporter-like_CS"/>
</dbReference>
<comment type="subcellular location">
    <subcellularLocation>
        <location evidence="1">Cell membrane</location>
        <topology evidence="1">Multi-pass membrane protein</topology>
    </subcellularLocation>
</comment>
<dbReference type="PROSITE" id="PS00211">
    <property type="entry name" value="ABC_TRANSPORTER_1"/>
    <property type="match status" value="1"/>
</dbReference>
<comment type="caution">
    <text evidence="10">The sequence shown here is derived from an EMBL/GenBank/DDBJ whole genome shotgun (WGS) entry which is preliminary data.</text>
</comment>
<evidence type="ECO:0000256" key="4">
    <source>
        <dbReference type="ARBA" id="ARBA00022840"/>
    </source>
</evidence>
<evidence type="ECO:0000256" key="5">
    <source>
        <dbReference type="ARBA" id="ARBA00022989"/>
    </source>
</evidence>
<dbReference type="PROSITE" id="PS50893">
    <property type="entry name" value="ABC_TRANSPORTER_2"/>
    <property type="match status" value="1"/>
</dbReference>
<dbReference type="GO" id="GO:0005524">
    <property type="term" value="F:ATP binding"/>
    <property type="evidence" value="ECO:0007669"/>
    <property type="project" value="UniProtKB-KW"/>
</dbReference>
<dbReference type="InterPro" id="IPR011527">
    <property type="entry name" value="ABC1_TM_dom"/>
</dbReference>
<evidence type="ECO:0000256" key="1">
    <source>
        <dbReference type="ARBA" id="ARBA00004651"/>
    </source>
</evidence>
<dbReference type="SUPFAM" id="SSF90123">
    <property type="entry name" value="ABC transporter transmembrane region"/>
    <property type="match status" value="1"/>
</dbReference>
<dbReference type="SUPFAM" id="SSF52540">
    <property type="entry name" value="P-loop containing nucleoside triphosphate hydrolases"/>
    <property type="match status" value="1"/>
</dbReference>
<proteinExistence type="predicted"/>
<dbReference type="PANTHER" id="PTHR24221">
    <property type="entry name" value="ATP-BINDING CASSETTE SUB-FAMILY B"/>
    <property type="match status" value="1"/>
</dbReference>
<dbReference type="InterPro" id="IPR003593">
    <property type="entry name" value="AAA+_ATPase"/>
</dbReference>
<dbReference type="InterPro" id="IPR036640">
    <property type="entry name" value="ABC1_TM_sf"/>
</dbReference>
<dbReference type="GO" id="GO:0005886">
    <property type="term" value="C:plasma membrane"/>
    <property type="evidence" value="ECO:0007669"/>
    <property type="project" value="UniProtKB-SubCell"/>
</dbReference>
<evidence type="ECO:0000256" key="2">
    <source>
        <dbReference type="ARBA" id="ARBA00022692"/>
    </source>
</evidence>
<protein>
    <submittedName>
        <fullName evidence="10">Thiol reductant ABC exporter subunit CydD</fullName>
    </submittedName>
</protein>
<name>A0A967EDG3_9PROT</name>
<dbReference type="InterPro" id="IPR027417">
    <property type="entry name" value="P-loop_NTPase"/>
</dbReference>
<keyword evidence="5 7" id="KW-1133">Transmembrane helix</keyword>
<dbReference type="AlphaFoldDB" id="A0A967EDG3"/>
<evidence type="ECO:0000259" key="8">
    <source>
        <dbReference type="PROSITE" id="PS50893"/>
    </source>
</evidence>
<dbReference type="RefSeq" id="WP_166316022.1">
    <property type="nucleotide sequence ID" value="NZ_WOTH01000019.1"/>
</dbReference>
<evidence type="ECO:0000256" key="6">
    <source>
        <dbReference type="ARBA" id="ARBA00023136"/>
    </source>
</evidence>
<dbReference type="PROSITE" id="PS50929">
    <property type="entry name" value="ABC_TM1F"/>
    <property type="match status" value="1"/>
</dbReference>
<accession>A0A967EDG3</accession>
<dbReference type="Proteomes" id="UP000597459">
    <property type="component" value="Unassembled WGS sequence"/>
</dbReference>
<dbReference type="Pfam" id="PF00664">
    <property type="entry name" value="ABC_membrane"/>
    <property type="match status" value="1"/>
</dbReference>
<evidence type="ECO:0000256" key="7">
    <source>
        <dbReference type="SAM" id="Phobius"/>
    </source>
</evidence>
<feature type="transmembrane region" description="Helical" evidence="7">
    <location>
        <begin position="65"/>
        <end position="85"/>
    </location>
</feature>
<dbReference type="InterPro" id="IPR014216">
    <property type="entry name" value="ABC_transptr_CydD"/>
</dbReference>
<evidence type="ECO:0000256" key="3">
    <source>
        <dbReference type="ARBA" id="ARBA00022741"/>
    </source>
</evidence>
<dbReference type="EMBL" id="WOTH01000019">
    <property type="protein sequence ID" value="NHO54261.1"/>
    <property type="molecule type" value="Genomic_DNA"/>
</dbReference>
<feature type="transmembrane region" description="Helical" evidence="7">
    <location>
        <begin position="143"/>
        <end position="162"/>
    </location>
</feature>
<evidence type="ECO:0000313" key="11">
    <source>
        <dbReference type="Proteomes" id="UP000597459"/>
    </source>
</evidence>
<feature type="transmembrane region" description="Helical" evidence="7">
    <location>
        <begin position="168"/>
        <end position="193"/>
    </location>
</feature>
<dbReference type="Gene3D" id="1.20.1560.10">
    <property type="entry name" value="ABC transporter type 1, transmembrane domain"/>
    <property type="match status" value="1"/>
</dbReference>
<dbReference type="Pfam" id="PF00005">
    <property type="entry name" value="ABC_tran"/>
    <property type="match status" value="1"/>
</dbReference>
<reference evidence="10" key="1">
    <citation type="submission" date="2019-11" db="EMBL/GenBank/DDBJ databases">
        <title>Description of new Acetobacter species.</title>
        <authorList>
            <person name="Cleenwerck I."/>
            <person name="Sombolestani A.S."/>
        </authorList>
    </citation>
    <scope>NUCLEOTIDE SEQUENCE</scope>
    <source>
        <strain evidence="10">LMG 1626</strain>
    </source>
</reference>